<dbReference type="GO" id="GO:0046872">
    <property type="term" value="F:metal ion binding"/>
    <property type="evidence" value="ECO:0007669"/>
    <property type="project" value="UniProtKB-KW"/>
</dbReference>
<dbReference type="InterPro" id="IPR034660">
    <property type="entry name" value="DinB/YfiT-like"/>
</dbReference>
<dbReference type="Proteomes" id="UP000192756">
    <property type="component" value="Unassembled WGS sequence"/>
</dbReference>
<dbReference type="PANTHER" id="PTHR37302:SF3">
    <property type="entry name" value="DAMAGE-INDUCIBLE PROTEIN DINB"/>
    <property type="match status" value="1"/>
</dbReference>
<feature type="binding site" evidence="3">
    <location>
        <position position="131"/>
    </location>
    <ligand>
        <name>a divalent metal cation</name>
        <dbReference type="ChEBI" id="CHEBI:60240"/>
    </ligand>
</feature>
<proteinExistence type="inferred from homology"/>
<evidence type="ECO:0000256" key="2">
    <source>
        <dbReference type="ARBA" id="ARBA00022723"/>
    </source>
</evidence>
<organism evidence="4 5">
    <name type="scientific">Pedobacter africanus</name>
    <dbReference type="NCBI Taxonomy" id="151894"/>
    <lineage>
        <taxon>Bacteria</taxon>
        <taxon>Pseudomonadati</taxon>
        <taxon>Bacteroidota</taxon>
        <taxon>Sphingobacteriia</taxon>
        <taxon>Sphingobacteriales</taxon>
        <taxon>Sphingobacteriaceae</taxon>
        <taxon>Pedobacter</taxon>
    </lineage>
</organism>
<dbReference type="RefSeq" id="WP_084239891.1">
    <property type="nucleotide sequence ID" value="NZ_FWXT01000002.1"/>
</dbReference>
<dbReference type="Pfam" id="PF05163">
    <property type="entry name" value="DinB"/>
    <property type="match status" value="1"/>
</dbReference>
<gene>
    <name evidence="4" type="ORF">SAMN04488524_3070</name>
</gene>
<dbReference type="OrthoDB" id="118635at2"/>
<protein>
    <submittedName>
        <fullName evidence="4">Uncharacterized damage-inducible protein DinB (Forms a four-helix bundle)</fullName>
    </submittedName>
</protein>
<dbReference type="InterPro" id="IPR007837">
    <property type="entry name" value="DinB"/>
</dbReference>
<feature type="binding site" evidence="3">
    <location>
        <position position="135"/>
    </location>
    <ligand>
        <name>a divalent metal cation</name>
        <dbReference type="ChEBI" id="CHEBI:60240"/>
    </ligand>
</feature>
<comment type="similarity">
    <text evidence="1">Belongs to the DinB family.</text>
</comment>
<evidence type="ECO:0000313" key="5">
    <source>
        <dbReference type="Proteomes" id="UP000192756"/>
    </source>
</evidence>
<dbReference type="PANTHER" id="PTHR37302">
    <property type="entry name" value="SLR1116 PROTEIN"/>
    <property type="match status" value="1"/>
</dbReference>
<evidence type="ECO:0000256" key="1">
    <source>
        <dbReference type="ARBA" id="ARBA00008635"/>
    </source>
</evidence>
<dbReference type="Gene3D" id="1.20.120.450">
    <property type="entry name" value="dinb family like domain"/>
    <property type="match status" value="1"/>
</dbReference>
<keyword evidence="5" id="KW-1185">Reference proteome</keyword>
<dbReference type="STRING" id="151894.SAMN04488524_3070"/>
<dbReference type="SUPFAM" id="SSF109854">
    <property type="entry name" value="DinB/YfiT-like putative metalloenzymes"/>
    <property type="match status" value="1"/>
</dbReference>
<dbReference type="EMBL" id="FWXT01000002">
    <property type="protein sequence ID" value="SMC86875.1"/>
    <property type="molecule type" value="Genomic_DNA"/>
</dbReference>
<reference evidence="5" key="1">
    <citation type="submission" date="2017-04" db="EMBL/GenBank/DDBJ databases">
        <authorList>
            <person name="Varghese N."/>
            <person name="Submissions S."/>
        </authorList>
    </citation>
    <scope>NUCLEOTIDE SEQUENCE [LARGE SCALE GENOMIC DNA]</scope>
    <source>
        <strain evidence="5">DSM 12126</strain>
    </source>
</reference>
<sequence>MINLLTLQYQHIKESRAVVFRYLRDEVKLDILKNVEAFNHKSIVYMLVHVANTYIAWAGNFALSMQKPYYEENEFGTLEQLQVMFEEVNQVMEQFISKYAEDPGSAVKGYKWADKYIETDAYGIFTHVITHEFHHKGQLMTMSRLLGHVPPDTDVMRF</sequence>
<dbReference type="AlphaFoldDB" id="A0A1W2CNQ3"/>
<name>A0A1W2CNQ3_9SPHI</name>
<evidence type="ECO:0000256" key="3">
    <source>
        <dbReference type="PIRSR" id="PIRSR607837-1"/>
    </source>
</evidence>
<keyword evidence="2 3" id="KW-0479">Metal-binding</keyword>
<accession>A0A1W2CNQ3</accession>
<evidence type="ECO:0000313" key="4">
    <source>
        <dbReference type="EMBL" id="SMC86875.1"/>
    </source>
</evidence>
<feature type="binding site" evidence="3">
    <location>
        <position position="49"/>
    </location>
    <ligand>
        <name>a divalent metal cation</name>
        <dbReference type="ChEBI" id="CHEBI:60240"/>
    </ligand>
</feature>